<feature type="region of interest" description="Disordered" evidence="7">
    <location>
        <begin position="1"/>
        <end position="35"/>
    </location>
</feature>
<dbReference type="InterPro" id="IPR025422">
    <property type="entry name" value="TGA_domain"/>
</dbReference>
<gene>
    <name evidence="9" type="ORF">SADUNF_Sadunf19G0055700</name>
</gene>
<comment type="caution">
    <text evidence="9">The sequence shown here is derived from an EMBL/GenBank/DDBJ whole genome shotgun (WGS) entry which is preliminary data.</text>
</comment>
<evidence type="ECO:0000256" key="7">
    <source>
        <dbReference type="SAM" id="MobiDB-lite"/>
    </source>
</evidence>
<keyword evidence="2" id="KW-0805">Transcription regulation</keyword>
<evidence type="ECO:0000313" key="10">
    <source>
        <dbReference type="Proteomes" id="UP000657918"/>
    </source>
</evidence>
<dbReference type="Pfam" id="PF14144">
    <property type="entry name" value="DOG1"/>
    <property type="match status" value="1"/>
</dbReference>
<keyword evidence="4" id="KW-0010">Activator</keyword>
<dbReference type="PROSITE" id="PS51806">
    <property type="entry name" value="DOG1"/>
    <property type="match status" value="1"/>
</dbReference>
<keyword evidence="5" id="KW-0804">Transcription</keyword>
<comment type="subcellular location">
    <subcellularLocation>
        <location evidence="1">Nucleus</location>
    </subcellularLocation>
</comment>
<keyword evidence="10" id="KW-1185">Reference proteome</keyword>
<sequence>MPVHSHPRSSSAPIIPDVARPSVPPGNVSPSITNPPEWLEYDNLFRMKADAAKSDVFYLISGKWRTSVERFFQWIGGSCPSELLNFLTSQLEPLTDQQLADVCNLRQSSQQAEDALPQGIDKLQQTLS</sequence>
<evidence type="ECO:0000256" key="3">
    <source>
        <dbReference type="ARBA" id="ARBA00023125"/>
    </source>
</evidence>
<name>A0A835J404_9ROSI</name>
<evidence type="ECO:0000256" key="5">
    <source>
        <dbReference type="ARBA" id="ARBA00023163"/>
    </source>
</evidence>
<dbReference type="PANTHER" id="PTHR45693:SF7">
    <property type="entry name" value="TRANSCRIPTION FACTOR TGA7"/>
    <property type="match status" value="1"/>
</dbReference>
<evidence type="ECO:0000256" key="6">
    <source>
        <dbReference type="ARBA" id="ARBA00023242"/>
    </source>
</evidence>
<evidence type="ECO:0000256" key="1">
    <source>
        <dbReference type="ARBA" id="ARBA00004123"/>
    </source>
</evidence>
<evidence type="ECO:0000313" key="9">
    <source>
        <dbReference type="EMBL" id="KAF9661319.1"/>
    </source>
</evidence>
<keyword evidence="3" id="KW-0238">DNA-binding</keyword>
<dbReference type="GO" id="GO:0006351">
    <property type="term" value="P:DNA-templated transcription"/>
    <property type="evidence" value="ECO:0007669"/>
    <property type="project" value="InterPro"/>
</dbReference>
<keyword evidence="6" id="KW-0539">Nucleus</keyword>
<dbReference type="OrthoDB" id="2015618at2759"/>
<evidence type="ECO:0000256" key="4">
    <source>
        <dbReference type="ARBA" id="ARBA00023159"/>
    </source>
</evidence>
<reference evidence="9 10" key="1">
    <citation type="submission" date="2020-10" db="EMBL/GenBank/DDBJ databases">
        <title>Plant Genome Project.</title>
        <authorList>
            <person name="Zhang R.-G."/>
        </authorList>
    </citation>
    <scope>NUCLEOTIDE SEQUENCE [LARGE SCALE GENOMIC DNA]</scope>
    <source>
        <strain evidence="9">FAFU-HL-1</strain>
        <tissue evidence="9">Leaf</tissue>
    </source>
</reference>
<dbReference type="AlphaFoldDB" id="A0A835J404"/>
<evidence type="ECO:0000256" key="2">
    <source>
        <dbReference type="ARBA" id="ARBA00023015"/>
    </source>
</evidence>
<dbReference type="GO" id="GO:0005634">
    <property type="term" value="C:nucleus"/>
    <property type="evidence" value="ECO:0007669"/>
    <property type="project" value="UniProtKB-SubCell"/>
</dbReference>
<dbReference type="GO" id="GO:0043565">
    <property type="term" value="F:sequence-specific DNA binding"/>
    <property type="evidence" value="ECO:0007669"/>
    <property type="project" value="InterPro"/>
</dbReference>
<proteinExistence type="predicted"/>
<dbReference type="EMBL" id="JADGMS010000019">
    <property type="protein sequence ID" value="KAF9661319.1"/>
    <property type="molecule type" value="Genomic_DNA"/>
</dbReference>
<dbReference type="Proteomes" id="UP000657918">
    <property type="component" value="Unassembled WGS sequence"/>
</dbReference>
<dbReference type="PANTHER" id="PTHR45693">
    <property type="entry name" value="TRANSCRIPTION FACTOR TGA9"/>
    <property type="match status" value="1"/>
</dbReference>
<organism evidence="9 10">
    <name type="scientific">Salix dunnii</name>
    <dbReference type="NCBI Taxonomy" id="1413687"/>
    <lineage>
        <taxon>Eukaryota</taxon>
        <taxon>Viridiplantae</taxon>
        <taxon>Streptophyta</taxon>
        <taxon>Embryophyta</taxon>
        <taxon>Tracheophyta</taxon>
        <taxon>Spermatophyta</taxon>
        <taxon>Magnoliopsida</taxon>
        <taxon>eudicotyledons</taxon>
        <taxon>Gunneridae</taxon>
        <taxon>Pentapetalae</taxon>
        <taxon>rosids</taxon>
        <taxon>fabids</taxon>
        <taxon>Malpighiales</taxon>
        <taxon>Salicaceae</taxon>
        <taxon>Saliceae</taxon>
        <taxon>Salix</taxon>
    </lineage>
</organism>
<feature type="domain" description="DOG1" evidence="8">
    <location>
        <begin position="1"/>
        <end position="128"/>
    </location>
</feature>
<protein>
    <recommendedName>
        <fullName evidence="8">DOG1 domain-containing protein</fullName>
    </recommendedName>
</protein>
<accession>A0A835J404</accession>
<evidence type="ECO:0000259" key="8">
    <source>
        <dbReference type="PROSITE" id="PS51806"/>
    </source>
</evidence>